<name>A0A4R0JE72_9ACTN</name>
<evidence type="ECO:0000313" key="2">
    <source>
        <dbReference type="EMBL" id="TCC45071.1"/>
    </source>
</evidence>
<dbReference type="OrthoDB" id="5125103at2"/>
<feature type="region of interest" description="Disordered" evidence="1">
    <location>
        <begin position="1"/>
        <end position="71"/>
    </location>
</feature>
<accession>A0A4R0JE72</accession>
<feature type="compositionally biased region" description="Basic and acidic residues" evidence="1">
    <location>
        <begin position="1"/>
        <end position="58"/>
    </location>
</feature>
<evidence type="ECO:0000256" key="1">
    <source>
        <dbReference type="SAM" id="MobiDB-lite"/>
    </source>
</evidence>
<protein>
    <submittedName>
        <fullName evidence="2">Antitoxin</fullName>
    </submittedName>
</protein>
<feature type="compositionally biased region" description="Acidic residues" evidence="1">
    <location>
        <begin position="62"/>
        <end position="71"/>
    </location>
</feature>
<dbReference type="InterPro" id="IPR028037">
    <property type="entry name" value="Antitoxin_Rv0909/MT0933"/>
</dbReference>
<evidence type="ECO:0000313" key="3">
    <source>
        <dbReference type="Proteomes" id="UP000293342"/>
    </source>
</evidence>
<dbReference type="EMBL" id="SJKD01000008">
    <property type="protein sequence ID" value="TCC45071.1"/>
    <property type="molecule type" value="Genomic_DNA"/>
</dbReference>
<gene>
    <name evidence="2" type="ORF">E0H75_31660</name>
</gene>
<organism evidence="2 3">
    <name type="scientific">Kribbella capetownensis</name>
    <dbReference type="NCBI Taxonomy" id="1572659"/>
    <lineage>
        <taxon>Bacteria</taxon>
        <taxon>Bacillati</taxon>
        <taxon>Actinomycetota</taxon>
        <taxon>Actinomycetes</taxon>
        <taxon>Propionibacteriales</taxon>
        <taxon>Kribbellaceae</taxon>
        <taxon>Kribbella</taxon>
    </lineage>
</organism>
<dbReference type="AlphaFoldDB" id="A0A4R0JE72"/>
<reference evidence="2 3" key="1">
    <citation type="submission" date="2019-02" db="EMBL/GenBank/DDBJ databases">
        <title>Kribbella capetownensis sp. nov. and Kribbella speibonae sp. nov., isolated from soil.</title>
        <authorList>
            <person name="Curtis S.M."/>
            <person name="Norton I."/>
            <person name="Everest G.J."/>
            <person name="Meyers P.R."/>
        </authorList>
    </citation>
    <scope>NUCLEOTIDE SEQUENCE [LARGE SCALE GENOMIC DNA]</scope>
    <source>
        <strain evidence="2 3">YM53</strain>
    </source>
</reference>
<sequence length="71" mass="7673">MGMFDNLKDKATEAVDEHGDKVSEGLDKAGEFANEKTGGEHGDKIDQGTDFAKDRLDGLDGQNDDMPDNES</sequence>
<dbReference type="Pfam" id="PF14013">
    <property type="entry name" value="MT0933_antitox"/>
    <property type="match status" value="1"/>
</dbReference>
<proteinExistence type="predicted"/>
<keyword evidence="3" id="KW-1185">Reference proteome</keyword>
<dbReference type="Proteomes" id="UP000293342">
    <property type="component" value="Unassembled WGS sequence"/>
</dbReference>
<comment type="caution">
    <text evidence="2">The sequence shown here is derived from an EMBL/GenBank/DDBJ whole genome shotgun (WGS) entry which is preliminary data.</text>
</comment>